<name>A0A4Q2RPD3_9ACTN</name>
<feature type="transmembrane region" description="Helical" evidence="5">
    <location>
        <begin position="87"/>
        <end position="106"/>
    </location>
</feature>
<feature type="transmembrane region" description="Helical" evidence="5">
    <location>
        <begin position="177"/>
        <end position="196"/>
    </location>
</feature>
<evidence type="ECO:0000256" key="1">
    <source>
        <dbReference type="ARBA" id="ARBA00004651"/>
    </source>
</evidence>
<comment type="subcellular location">
    <subcellularLocation>
        <location evidence="1">Cell membrane</location>
        <topology evidence="1">Multi-pass membrane protein</topology>
    </subcellularLocation>
</comment>
<dbReference type="GO" id="GO:0005886">
    <property type="term" value="C:plasma membrane"/>
    <property type="evidence" value="ECO:0007669"/>
    <property type="project" value="UniProtKB-SubCell"/>
</dbReference>
<dbReference type="AlphaFoldDB" id="A0A4Q2RPD3"/>
<feature type="transmembrane region" description="Helical" evidence="5">
    <location>
        <begin position="232"/>
        <end position="254"/>
    </location>
</feature>
<gene>
    <name evidence="7" type="ORF">EUA93_20235</name>
</gene>
<dbReference type="EMBL" id="SDWT01000004">
    <property type="protein sequence ID" value="RYB90478.1"/>
    <property type="molecule type" value="Genomic_DNA"/>
</dbReference>
<dbReference type="Gene3D" id="1.20.1720.10">
    <property type="entry name" value="Multidrug resistance protein D"/>
    <property type="match status" value="1"/>
</dbReference>
<evidence type="ECO:0000256" key="2">
    <source>
        <dbReference type="ARBA" id="ARBA00022692"/>
    </source>
</evidence>
<feature type="transmembrane region" description="Helical" evidence="5">
    <location>
        <begin position="406"/>
        <end position="426"/>
    </location>
</feature>
<evidence type="ECO:0000256" key="5">
    <source>
        <dbReference type="SAM" id="Phobius"/>
    </source>
</evidence>
<dbReference type="Gene3D" id="1.20.1250.20">
    <property type="entry name" value="MFS general substrate transporter like domains"/>
    <property type="match status" value="1"/>
</dbReference>
<feature type="transmembrane region" description="Helical" evidence="5">
    <location>
        <begin position="56"/>
        <end position="75"/>
    </location>
</feature>
<dbReference type="Pfam" id="PF07690">
    <property type="entry name" value="MFS_1"/>
    <property type="match status" value="1"/>
</dbReference>
<reference evidence="7 8" key="1">
    <citation type="submission" date="2019-01" db="EMBL/GenBank/DDBJ databases">
        <title>Novel species of Nocardioides.</title>
        <authorList>
            <person name="Liu Q."/>
            <person name="Xin Y.-H."/>
        </authorList>
    </citation>
    <scope>NUCLEOTIDE SEQUENCE [LARGE SCALE GENOMIC DNA]</scope>
    <source>
        <strain evidence="7 8">CGMCC 4.6882</strain>
    </source>
</reference>
<dbReference type="PANTHER" id="PTHR42718:SF49">
    <property type="entry name" value="EXPORT PROTEIN"/>
    <property type="match status" value="1"/>
</dbReference>
<keyword evidence="2 5" id="KW-0812">Transmembrane</keyword>
<evidence type="ECO:0000259" key="6">
    <source>
        <dbReference type="PROSITE" id="PS50850"/>
    </source>
</evidence>
<keyword evidence="3 5" id="KW-1133">Transmembrane helix</keyword>
<evidence type="ECO:0000256" key="3">
    <source>
        <dbReference type="ARBA" id="ARBA00022989"/>
    </source>
</evidence>
<dbReference type="Proteomes" id="UP000294071">
    <property type="component" value="Unassembled WGS sequence"/>
</dbReference>
<protein>
    <submittedName>
        <fullName evidence="7">MFS transporter</fullName>
    </submittedName>
</protein>
<dbReference type="InterPro" id="IPR020846">
    <property type="entry name" value="MFS_dom"/>
</dbReference>
<feature type="transmembrane region" description="Helical" evidence="5">
    <location>
        <begin position="208"/>
        <end position="226"/>
    </location>
</feature>
<feature type="transmembrane region" description="Helical" evidence="5">
    <location>
        <begin position="21"/>
        <end position="41"/>
    </location>
</feature>
<feature type="transmembrane region" description="Helical" evidence="5">
    <location>
        <begin position="438"/>
        <end position="459"/>
    </location>
</feature>
<sequence length="480" mass="47474">MLSCFGLFIEPKGATVSPRRTLATASLGTVAVLVAFTAPLANFNETVAGLGAGHRGGTWVLSSMSIGLGAFLLTAGRLADDYGRRRWFVLGSLLLGLASLVGAASGDVTAFVASRIAAGAGGAAVVAAGLGMIAHAHPDPVARSRATGVWGASVGAGIAIGPLLGNYLSSLHSWRDVYVVLGAAGLALAVAGRGCPESRSDHRARLDVPGVVLMALGVAALLAGLTEGRAGWGRPVTLVLLAVGVGMLVAFVVIEGRSTHPMLDLGLLGRPAFRAVNIAGLATGAGIIALMSYVSGFVGSALDISATTAAWLMLAWSLPSVVTAFGARRLPEAWSGRARMSGALAVIALGQLLVLGVGVGSGPARFVPGLLLAGVATGVLNAAMGRESVASVPPGQAGLGSGANNTARYLGSALGVTVVSVVAAPAGAVTAQGLVDGWHRAVLVTAVVSLVGAVGVALLGERSTPSRQGIAPVDTPVGGA</sequence>
<evidence type="ECO:0000256" key="4">
    <source>
        <dbReference type="ARBA" id="ARBA00023136"/>
    </source>
</evidence>
<feature type="transmembrane region" description="Helical" evidence="5">
    <location>
        <begin position="366"/>
        <end position="385"/>
    </location>
</feature>
<comment type="caution">
    <text evidence="7">The sequence shown here is derived from an EMBL/GenBank/DDBJ whole genome shotgun (WGS) entry which is preliminary data.</text>
</comment>
<keyword evidence="8" id="KW-1185">Reference proteome</keyword>
<evidence type="ECO:0000313" key="8">
    <source>
        <dbReference type="Proteomes" id="UP000294071"/>
    </source>
</evidence>
<dbReference type="OrthoDB" id="4867914at2"/>
<feature type="transmembrane region" description="Helical" evidence="5">
    <location>
        <begin position="146"/>
        <end position="165"/>
    </location>
</feature>
<dbReference type="InterPro" id="IPR036259">
    <property type="entry name" value="MFS_trans_sf"/>
</dbReference>
<feature type="domain" description="Major facilitator superfamily (MFS) profile" evidence="6">
    <location>
        <begin position="1"/>
        <end position="464"/>
    </location>
</feature>
<dbReference type="PANTHER" id="PTHR42718">
    <property type="entry name" value="MAJOR FACILITATOR SUPERFAMILY MULTIDRUG TRANSPORTER MFSC"/>
    <property type="match status" value="1"/>
</dbReference>
<accession>A0A4Q2RPD3</accession>
<dbReference type="SUPFAM" id="SSF103473">
    <property type="entry name" value="MFS general substrate transporter"/>
    <property type="match status" value="1"/>
</dbReference>
<proteinExistence type="predicted"/>
<evidence type="ECO:0000313" key="7">
    <source>
        <dbReference type="EMBL" id="RYB90478.1"/>
    </source>
</evidence>
<feature type="transmembrane region" description="Helical" evidence="5">
    <location>
        <begin position="275"/>
        <end position="296"/>
    </location>
</feature>
<keyword evidence="4 5" id="KW-0472">Membrane</keyword>
<feature type="transmembrane region" description="Helical" evidence="5">
    <location>
        <begin position="340"/>
        <end position="360"/>
    </location>
</feature>
<feature type="transmembrane region" description="Helical" evidence="5">
    <location>
        <begin position="112"/>
        <end position="134"/>
    </location>
</feature>
<organism evidence="7 8">
    <name type="scientific">Nocardioides oleivorans</name>
    <dbReference type="NCBI Taxonomy" id="273676"/>
    <lineage>
        <taxon>Bacteria</taxon>
        <taxon>Bacillati</taxon>
        <taxon>Actinomycetota</taxon>
        <taxon>Actinomycetes</taxon>
        <taxon>Propionibacteriales</taxon>
        <taxon>Nocardioidaceae</taxon>
        <taxon>Nocardioides</taxon>
    </lineage>
</organism>
<feature type="transmembrane region" description="Helical" evidence="5">
    <location>
        <begin position="308"/>
        <end position="328"/>
    </location>
</feature>
<dbReference type="InterPro" id="IPR011701">
    <property type="entry name" value="MFS"/>
</dbReference>
<dbReference type="PROSITE" id="PS50850">
    <property type="entry name" value="MFS"/>
    <property type="match status" value="1"/>
</dbReference>
<dbReference type="GO" id="GO:0022857">
    <property type="term" value="F:transmembrane transporter activity"/>
    <property type="evidence" value="ECO:0007669"/>
    <property type="project" value="InterPro"/>
</dbReference>